<protein>
    <recommendedName>
        <fullName evidence="5">SH3 domain-containing protein</fullName>
    </recommendedName>
</protein>
<reference evidence="3 4" key="1">
    <citation type="submission" date="2022-01" db="EMBL/GenBank/DDBJ databases">
        <title>Mariniradius saccharolyticus sp. nov., isolated from sediment of a river.</title>
        <authorList>
            <person name="Liu H."/>
        </authorList>
    </citation>
    <scope>NUCLEOTIDE SEQUENCE [LARGE SCALE GENOMIC DNA]</scope>
    <source>
        <strain evidence="3 4">RY-2</strain>
    </source>
</reference>
<proteinExistence type="predicted"/>
<feature type="coiled-coil region" evidence="1">
    <location>
        <begin position="103"/>
        <end position="140"/>
    </location>
</feature>
<gene>
    <name evidence="3" type="ORF">L0U89_20155</name>
</gene>
<feature type="signal peptide" evidence="2">
    <location>
        <begin position="1"/>
        <end position="18"/>
    </location>
</feature>
<keyword evidence="4" id="KW-1185">Reference proteome</keyword>
<dbReference type="EMBL" id="JAKEVZ010000039">
    <property type="protein sequence ID" value="MCF1753383.1"/>
    <property type="molecule type" value="Genomic_DNA"/>
</dbReference>
<feature type="chain" id="PRO_5046112564" description="SH3 domain-containing protein" evidence="2">
    <location>
        <begin position="19"/>
        <end position="206"/>
    </location>
</feature>
<keyword evidence="2" id="KW-0732">Signal</keyword>
<comment type="caution">
    <text evidence="3">The sequence shown here is derived from an EMBL/GenBank/DDBJ whole genome shotgun (WGS) entry which is preliminary data.</text>
</comment>
<sequence>MKWILLLIASLSFLNAFPQSFGSPTLPDSVEINFNDAPFRKTPFNTGEILYRVKSGTKAALLGLSKDHLRIKIDTTEGFISYVFVNLRNTQLEDYFSYYVLEKKNKEQAIEDSLIQVRNKEEEIQRRQQYETRFNELTKKYGSTIGKRIFMKEVWIGMTEDMLLDSWGEPEEINRTVTATLVRKQYVYPGQKYIYVENGKVTAWQD</sequence>
<evidence type="ECO:0000313" key="3">
    <source>
        <dbReference type="EMBL" id="MCF1753383.1"/>
    </source>
</evidence>
<keyword evidence="1" id="KW-0175">Coiled coil</keyword>
<organism evidence="3 4">
    <name type="scientific">Mariniradius sediminis</name>
    <dbReference type="NCBI Taxonomy" id="2909237"/>
    <lineage>
        <taxon>Bacteria</taxon>
        <taxon>Pseudomonadati</taxon>
        <taxon>Bacteroidota</taxon>
        <taxon>Cytophagia</taxon>
        <taxon>Cytophagales</taxon>
        <taxon>Cyclobacteriaceae</taxon>
        <taxon>Mariniradius</taxon>
    </lineage>
</organism>
<dbReference type="RefSeq" id="WP_234863176.1">
    <property type="nucleotide sequence ID" value="NZ_JAKEVZ010000039.1"/>
</dbReference>
<dbReference type="Proteomes" id="UP001201449">
    <property type="component" value="Unassembled WGS sequence"/>
</dbReference>
<evidence type="ECO:0000256" key="2">
    <source>
        <dbReference type="SAM" id="SignalP"/>
    </source>
</evidence>
<evidence type="ECO:0008006" key="5">
    <source>
        <dbReference type="Google" id="ProtNLM"/>
    </source>
</evidence>
<evidence type="ECO:0000256" key="1">
    <source>
        <dbReference type="SAM" id="Coils"/>
    </source>
</evidence>
<accession>A0ABS9C2S8</accession>
<name>A0ABS9C2S8_9BACT</name>
<evidence type="ECO:0000313" key="4">
    <source>
        <dbReference type="Proteomes" id="UP001201449"/>
    </source>
</evidence>